<evidence type="ECO:0000313" key="2">
    <source>
        <dbReference type="Proteomes" id="UP000199545"/>
    </source>
</evidence>
<keyword evidence="2" id="KW-1185">Reference proteome</keyword>
<accession>A0A1I3K8S4</accession>
<protein>
    <submittedName>
        <fullName evidence="1">Uncharacterized protein</fullName>
    </submittedName>
</protein>
<evidence type="ECO:0000313" key="1">
    <source>
        <dbReference type="EMBL" id="SFI68605.1"/>
    </source>
</evidence>
<dbReference type="AlphaFoldDB" id="A0A1I3K8S4"/>
<name>A0A1I3K8S4_9BACL</name>
<gene>
    <name evidence="1" type="ORF">SAMN05421852_101369</name>
</gene>
<dbReference type="EMBL" id="FORR01000001">
    <property type="protein sequence ID" value="SFI68605.1"/>
    <property type="molecule type" value="Genomic_DNA"/>
</dbReference>
<dbReference type="STRING" id="46223.SAMN05421852_101369"/>
<reference evidence="1 2" key="1">
    <citation type="submission" date="2016-10" db="EMBL/GenBank/DDBJ databases">
        <authorList>
            <person name="de Groot N.N."/>
        </authorList>
    </citation>
    <scope>NUCLEOTIDE SEQUENCE [LARGE SCALE GENOMIC DNA]</scope>
    <source>
        <strain evidence="1 2">DSM 44778</strain>
    </source>
</reference>
<dbReference type="Proteomes" id="UP000199545">
    <property type="component" value="Unassembled WGS sequence"/>
</dbReference>
<sequence length="83" mass="9615">MIGIIHDKTLLPSNTIRRMKKVFSFLSSGRVGSLRSDSDDTEVVTEEGTHLEAREKRIHIFRIYSARKMERLDTLFFGSLELM</sequence>
<proteinExistence type="predicted"/>
<organism evidence="1 2">
    <name type="scientific">Thermoflavimicrobium dichotomicum</name>
    <dbReference type="NCBI Taxonomy" id="46223"/>
    <lineage>
        <taxon>Bacteria</taxon>
        <taxon>Bacillati</taxon>
        <taxon>Bacillota</taxon>
        <taxon>Bacilli</taxon>
        <taxon>Bacillales</taxon>
        <taxon>Thermoactinomycetaceae</taxon>
        <taxon>Thermoflavimicrobium</taxon>
    </lineage>
</organism>